<reference evidence="2" key="1">
    <citation type="submission" date="2017-02" db="EMBL/GenBank/DDBJ databases">
        <authorList>
            <person name="Varghese N."/>
            <person name="Submissions S."/>
        </authorList>
    </citation>
    <scope>NUCLEOTIDE SEQUENCE [LARGE SCALE GENOMIC DNA]</scope>
    <source>
        <strain evidence="2">9H-4</strain>
    </source>
</reference>
<keyword evidence="1" id="KW-0808">Transferase</keyword>
<evidence type="ECO:0000313" key="1">
    <source>
        <dbReference type="EMBL" id="SKB07258.1"/>
    </source>
</evidence>
<dbReference type="SUPFAM" id="SSF52540">
    <property type="entry name" value="P-loop containing nucleoside triphosphate hydrolases"/>
    <property type="match status" value="1"/>
</dbReference>
<evidence type="ECO:0000313" key="2">
    <source>
        <dbReference type="Proteomes" id="UP000191040"/>
    </source>
</evidence>
<protein>
    <submittedName>
        <fullName evidence="1">Uridine kinase</fullName>
    </submittedName>
</protein>
<gene>
    <name evidence="1" type="ORF">SAMN06295964_1616</name>
</gene>
<dbReference type="AlphaFoldDB" id="A0A1T4Z0C4"/>
<dbReference type="EMBL" id="LT796768">
    <property type="protein sequence ID" value="SKB07258.1"/>
    <property type="molecule type" value="Genomic_DNA"/>
</dbReference>
<dbReference type="Proteomes" id="UP000191040">
    <property type="component" value="Chromosome I"/>
</dbReference>
<dbReference type="OrthoDB" id="3237545at2"/>
<name>A0A1T4Z0C4_9ACTN</name>
<dbReference type="GO" id="GO:0016301">
    <property type="term" value="F:kinase activity"/>
    <property type="evidence" value="ECO:0007669"/>
    <property type="project" value="UniProtKB-KW"/>
</dbReference>
<dbReference type="Gene3D" id="3.40.50.300">
    <property type="entry name" value="P-loop containing nucleotide triphosphate hydrolases"/>
    <property type="match status" value="1"/>
</dbReference>
<dbReference type="RefSeq" id="WP_078699676.1">
    <property type="nucleotide sequence ID" value="NZ_LT796768.1"/>
</dbReference>
<sequence length="191" mass="21880">MSNLDELVQVVTARRRELGRPTVVGISGFGGSGKSTLARRLVAALPDAVRLRGDDFLDPVRVHRRSADWDGVERDRLVADVLRPFRDEVAGEFQRYDWDRGRLTEPEPVPRADVLVIDLVGLFHPTTLPLLDLAVWCEIDLWTATQRGIARDRDDGNDHDRVWTEVWEPNERDFDERFAPREVADVLFPTR</sequence>
<keyword evidence="1" id="KW-0418">Kinase</keyword>
<proteinExistence type="predicted"/>
<dbReference type="STRING" id="1736691.SAMN06295964_1616"/>
<dbReference type="InterPro" id="IPR027417">
    <property type="entry name" value="P-loop_NTPase"/>
</dbReference>
<keyword evidence="2" id="KW-1185">Reference proteome</keyword>
<dbReference type="Pfam" id="PF13671">
    <property type="entry name" value="AAA_33"/>
    <property type="match status" value="1"/>
</dbReference>
<organism evidence="1 2">
    <name type="scientific">Aeromicrobium choanae</name>
    <dbReference type="NCBI Taxonomy" id="1736691"/>
    <lineage>
        <taxon>Bacteria</taxon>
        <taxon>Bacillati</taxon>
        <taxon>Actinomycetota</taxon>
        <taxon>Actinomycetes</taxon>
        <taxon>Propionibacteriales</taxon>
        <taxon>Nocardioidaceae</taxon>
        <taxon>Aeromicrobium</taxon>
    </lineage>
</organism>
<accession>A0A1T4Z0C4</accession>